<keyword evidence="2" id="KW-1133">Transmembrane helix</keyword>
<dbReference type="EMBL" id="UZAJ01005975">
    <property type="protein sequence ID" value="VDO46242.1"/>
    <property type="molecule type" value="Genomic_DNA"/>
</dbReference>
<evidence type="ECO:0000256" key="1">
    <source>
        <dbReference type="SAM" id="MobiDB-lite"/>
    </source>
</evidence>
<dbReference type="Proteomes" id="UP000267606">
    <property type="component" value="Unassembled WGS sequence"/>
</dbReference>
<feature type="transmembrane region" description="Helical" evidence="2">
    <location>
        <begin position="40"/>
        <end position="66"/>
    </location>
</feature>
<keyword evidence="2" id="KW-0812">Transmembrane</keyword>
<organism evidence="5">
    <name type="scientific">Onchocerca flexuosa</name>
    <dbReference type="NCBI Taxonomy" id="387005"/>
    <lineage>
        <taxon>Eukaryota</taxon>
        <taxon>Metazoa</taxon>
        <taxon>Ecdysozoa</taxon>
        <taxon>Nematoda</taxon>
        <taxon>Chromadorea</taxon>
        <taxon>Rhabditida</taxon>
        <taxon>Spirurina</taxon>
        <taxon>Spiruromorpha</taxon>
        <taxon>Filarioidea</taxon>
        <taxon>Onchocercidae</taxon>
        <taxon>Onchocerca</taxon>
    </lineage>
</organism>
<evidence type="ECO:0000313" key="3">
    <source>
        <dbReference type="EMBL" id="VDO46242.1"/>
    </source>
</evidence>
<protein>
    <submittedName>
        <fullName evidence="5">Reticulon-like protein</fullName>
    </submittedName>
</protein>
<keyword evidence="4" id="KW-1185">Reference proteome</keyword>
<proteinExistence type="predicted"/>
<dbReference type="AlphaFoldDB" id="A0A183HFT1"/>
<keyword evidence="2" id="KW-0472">Membrane</keyword>
<gene>
    <name evidence="3" type="ORF">OFLC_LOCUS6339</name>
</gene>
<evidence type="ECO:0000313" key="4">
    <source>
        <dbReference type="Proteomes" id="UP000267606"/>
    </source>
</evidence>
<dbReference type="STRING" id="387005.A0A183HFT1"/>
<reference evidence="3 4" key="2">
    <citation type="submission" date="2018-11" db="EMBL/GenBank/DDBJ databases">
        <authorList>
            <consortium name="Pathogen Informatics"/>
        </authorList>
    </citation>
    <scope>NUCLEOTIDE SEQUENCE [LARGE SCALE GENOMIC DNA]</scope>
</reference>
<evidence type="ECO:0000256" key="2">
    <source>
        <dbReference type="SAM" id="Phobius"/>
    </source>
</evidence>
<feature type="compositionally biased region" description="Basic and acidic residues" evidence="1">
    <location>
        <begin position="1"/>
        <end position="10"/>
    </location>
</feature>
<dbReference type="WBParaSite" id="OFLC_0000634201-mRNA-1">
    <property type="protein sequence ID" value="OFLC_0000634201-mRNA-1"/>
    <property type="gene ID" value="OFLC_0000634201"/>
</dbReference>
<accession>A0A183HFT1</accession>
<feature type="region of interest" description="Disordered" evidence="1">
    <location>
        <begin position="1"/>
        <end position="20"/>
    </location>
</feature>
<sequence>MLKEAEEGKGKSKSSGTPDITEFKISDLQKCGKYVTFLTLVYFIMTLTQICNLLFMTFAGSLSISLSYTQNRKPKVEDFCAKKYPDYVSAKACNATNCWVTTNESGKI</sequence>
<name>A0A183HFT1_9BILA</name>
<evidence type="ECO:0000313" key="5">
    <source>
        <dbReference type="WBParaSite" id="OFLC_0000634201-mRNA-1"/>
    </source>
</evidence>
<reference evidence="5" key="1">
    <citation type="submission" date="2016-06" db="UniProtKB">
        <authorList>
            <consortium name="WormBaseParasite"/>
        </authorList>
    </citation>
    <scope>IDENTIFICATION</scope>
</reference>